<sequence>MSGAGGGVGGLEPWNRLSHTDVQRTGNRRYRGEFEAGVARVAGEILRRSDIGAEPRRERLVSARFESELYPRRIQLAPCYDRKWWQQPIEYP</sequence>
<gene>
    <name evidence="2" type="ORF">B0T46_19100</name>
</gene>
<comment type="caution">
    <text evidence="2">The sequence shown here is derived from an EMBL/GenBank/DDBJ whole genome shotgun (WGS) entry which is preliminary data.</text>
</comment>
<organism evidence="2 3">
    <name type="scientific">Nocardia donostiensis</name>
    <dbReference type="NCBI Taxonomy" id="1538463"/>
    <lineage>
        <taxon>Bacteria</taxon>
        <taxon>Bacillati</taxon>
        <taxon>Actinomycetota</taxon>
        <taxon>Actinomycetes</taxon>
        <taxon>Mycobacteriales</taxon>
        <taxon>Nocardiaceae</taxon>
        <taxon>Nocardia</taxon>
    </lineage>
</organism>
<dbReference type="Proteomes" id="UP000188836">
    <property type="component" value="Unassembled WGS sequence"/>
</dbReference>
<protein>
    <submittedName>
        <fullName evidence="2">Uncharacterized protein</fullName>
    </submittedName>
</protein>
<dbReference type="EMBL" id="MUMY01000017">
    <property type="protein sequence ID" value="ONM47093.1"/>
    <property type="molecule type" value="Genomic_DNA"/>
</dbReference>
<evidence type="ECO:0000256" key="1">
    <source>
        <dbReference type="SAM" id="MobiDB-lite"/>
    </source>
</evidence>
<accession>A0A1V2TC58</accession>
<evidence type="ECO:0000313" key="2">
    <source>
        <dbReference type="EMBL" id="ONM47093.1"/>
    </source>
</evidence>
<feature type="region of interest" description="Disordered" evidence="1">
    <location>
        <begin position="1"/>
        <end position="29"/>
    </location>
</feature>
<feature type="compositionally biased region" description="Gly residues" evidence="1">
    <location>
        <begin position="1"/>
        <end position="10"/>
    </location>
</feature>
<keyword evidence="3" id="KW-1185">Reference proteome</keyword>
<evidence type="ECO:0000313" key="3">
    <source>
        <dbReference type="Proteomes" id="UP000188836"/>
    </source>
</evidence>
<dbReference type="AlphaFoldDB" id="A0A1V2TC58"/>
<name>A0A1V2TC58_9NOCA</name>
<proteinExistence type="predicted"/>
<reference evidence="2 3" key="1">
    <citation type="journal article" date="2016" name="Antonie Van Leeuwenhoek">
        <title>Nocardia donostiensis sp. nov., isolated from human respiratory specimens.</title>
        <authorList>
            <person name="Ercibengoa M."/>
            <person name="Bell M."/>
            <person name="Marimon J.M."/>
            <person name="Humrighouse B."/>
            <person name="Klenk H.P."/>
            <person name="Potter G."/>
            <person name="Perez-Trallero E."/>
        </authorList>
    </citation>
    <scope>NUCLEOTIDE SEQUENCE [LARGE SCALE GENOMIC DNA]</scope>
    <source>
        <strain evidence="2 3">X1655</strain>
    </source>
</reference>